<keyword evidence="5 6" id="KW-0472">Membrane</keyword>
<dbReference type="AlphaFoldDB" id="A0A160IM93"/>
<dbReference type="STRING" id="1221500.ABE65_011055"/>
<dbReference type="GO" id="GO:0008381">
    <property type="term" value="F:mechanosensitive monoatomic ion channel activity"/>
    <property type="evidence" value="ECO:0007669"/>
    <property type="project" value="InterPro"/>
</dbReference>
<keyword evidence="9" id="KW-1185">Reference proteome</keyword>
<evidence type="ECO:0000313" key="8">
    <source>
        <dbReference type="EMBL" id="ANC77311.1"/>
    </source>
</evidence>
<dbReference type="InterPro" id="IPR010920">
    <property type="entry name" value="LSM_dom_sf"/>
</dbReference>
<evidence type="ECO:0000256" key="4">
    <source>
        <dbReference type="ARBA" id="ARBA00022989"/>
    </source>
</evidence>
<reference evidence="8 9" key="1">
    <citation type="submission" date="2016-04" db="EMBL/GenBank/DDBJ databases">
        <title>Complete genome sequence of Fictibacillus phosphorivorans G25-29, a strain toxic to nematodes.</title>
        <authorList>
            <person name="Zheng Z."/>
        </authorList>
    </citation>
    <scope>NUCLEOTIDE SEQUENCE [LARGE SCALE GENOMIC DNA]</scope>
    <source>
        <strain evidence="8 9">G25-29</strain>
    </source>
</reference>
<feature type="domain" description="Mechanosensitive ion channel MscS" evidence="7">
    <location>
        <begin position="98"/>
        <end position="160"/>
    </location>
</feature>
<keyword evidence="2" id="KW-1003">Cell membrane</keyword>
<dbReference type="Gene3D" id="2.30.30.60">
    <property type="match status" value="1"/>
</dbReference>
<comment type="subcellular location">
    <subcellularLocation>
        <location evidence="1">Cell membrane</location>
    </subcellularLocation>
</comment>
<gene>
    <name evidence="8" type="ORF">ABE65_011055</name>
</gene>
<evidence type="ECO:0000256" key="5">
    <source>
        <dbReference type="ARBA" id="ARBA00023136"/>
    </source>
</evidence>
<feature type="transmembrane region" description="Helical" evidence="6">
    <location>
        <begin position="50"/>
        <end position="71"/>
    </location>
</feature>
<sequence>MFNLEWFNKLPVKILIVAFVIVITAYFIRKSVRIFFDKTSFLDENREETLMHFTDQVIKVLGLVFFFIYVFSHFFDLARLVTGSVVVAGALALIFQHIIRDYIMGLAYLFERQINLGDYVIINGNKQGKIEEISMRHLKIRQYDGYLYTVSYGSINELQNGNRGMRRVNESLILNYRQNPDEAFKVMEEVARICNEKYNEYLLTDLDGKPVEKFKFNQITELNVDYKGHRYSLSGIVKEAYFVDASKRVRYELALAAYMNNLLMAENGDIELNKRPGSQPSV</sequence>
<dbReference type="SUPFAM" id="SSF50182">
    <property type="entry name" value="Sm-like ribonucleoproteins"/>
    <property type="match status" value="1"/>
</dbReference>
<dbReference type="Gene3D" id="1.10.287.1260">
    <property type="match status" value="1"/>
</dbReference>
<evidence type="ECO:0000259" key="7">
    <source>
        <dbReference type="Pfam" id="PF00924"/>
    </source>
</evidence>
<evidence type="ECO:0000256" key="6">
    <source>
        <dbReference type="SAM" id="Phobius"/>
    </source>
</evidence>
<dbReference type="Proteomes" id="UP000076623">
    <property type="component" value="Chromosome"/>
</dbReference>
<dbReference type="InterPro" id="IPR006685">
    <property type="entry name" value="MscS_channel_2nd"/>
</dbReference>
<feature type="transmembrane region" description="Helical" evidence="6">
    <location>
        <begin position="77"/>
        <end position="95"/>
    </location>
</feature>
<proteinExistence type="predicted"/>
<accession>A0A160IM93</accession>
<dbReference type="PANTHER" id="PTHR30460:SF1">
    <property type="entry name" value="MECHANOSENSITIVE ION CHANNEL"/>
    <property type="match status" value="1"/>
</dbReference>
<evidence type="ECO:0000313" key="9">
    <source>
        <dbReference type="Proteomes" id="UP000076623"/>
    </source>
</evidence>
<dbReference type="InterPro" id="IPR023408">
    <property type="entry name" value="MscS_beta-dom_sf"/>
</dbReference>
<keyword evidence="3 6" id="KW-0812">Transmembrane</keyword>
<dbReference type="EMBL" id="CP015378">
    <property type="protein sequence ID" value="ANC77311.1"/>
    <property type="molecule type" value="Genomic_DNA"/>
</dbReference>
<dbReference type="KEGG" id="fpn:ABE65_011055"/>
<dbReference type="PANTHER" id="PTHR30460">
    <property type="entry name" value="MODERATE CONDUCTANCE MECHANOSENSITIVE CHANNEL YBIO"/>
    <property type="match status" value="1"/>
</dbReference>
<name>A0A160IM93_9BACL</name>
<evidence type="ECO:0000256" key="3">
    <source>
        <dbReference type="ARBA" id="ARBA00022692"/>
    </source>
</evidence>
<evidence type="ECO:0000256" key="2">
    <source>
        <dbReference type="ARBA" id="ARBA00022475"/>
    </source>
</evidence>
<dbReference type="RefSeq" id="WP_066394745.1">
    <property type="nucleotide sequence ID" value="NZ_CP015378.1"/>
</dbReference>
<dbReference type="GO" id="GO:0005886">
    <property type="term" value="C:plasma membrane"/>
    <property type="evidence" value="ECO:0007669"/>
    <property type="project" value="UniProtKB-SubCell"/>
</dbReference>
<keyword evidence="4 6" id="KW-1133">Transmembrane helix</keyword>
<feature type="transmembrane region" description="Helical" evidence="6">
    <location>
        <begin position="12"/>
        <end position="29"/>
    </location>
</feature>
<protein>
    <submittedName>
        <fullName evidence="8">Mechanosensitive ion channel protein MscS</fullName>
    </submittedName>
</protein>
<organism evidence="8 9">
    <name type="scientific">Fictibacillus phosphorivorans</name>
    <dbReference type="NCBI Taxonomy" id="1221500"/>
    <lineage>
        <taxon>Bacteria</taxon>
        <taxon>Bacillati</taxon>
        <taxon>Bacillota</taxon>
        <taxon>Bacilli</taxon>
        <taxon>Bacillales</taxon>
        <taxon>Fictibacillaceae</taxon>
        <taxon>Fictibacillus</taxon>
    </lineage>
</organism>
<evidence type="ECO:0000256" key="1">
    <source>
        <dbReference type="ARBA" id="ARBA00004236"/>
    </source>
</evidence>
<dbReference type="Pfam" id="PF00924">
    <property type="entry name" value="MS_channel_2nd"/>
    <property type="match status" value="1"/>
</dbReference>
<dbReference type="InterPro" id="IPR045276">
    <property type="entry name" value="YbiO_bact"/>
</dbReference>